<dbReference type="PROSITE" id="PS50104">
    <property type="entry name" value="TIR"/>
    <property type="match status" value="1"/>
</dbReference>
<dbReference type="AlphaFoldDB" id="A0A841MPJ1"/>
<dbReference type="EMBL" id="JACIJO010000003">
    <property type="protein sequence ID" value="MBB6327427.1"/>
    <property type="molecule type" value="Genomic_DNA"/>
</dbReference>
<protein>
    <recommendedName>
        <fullName evidence="2">TIR domain-containing protein</fullName>
    </recommendedName>
</protein>
<reference evidence="3 4" key="1">
    <citation type="submission" date="2020-08" db="EMBL/GenBank/DDBJ databases">
        <title>Genomic Encyclopedia of Type Strains, Phase IV (KMG-IV): sequencing the most valuable type-strain genomes for metagenomic binning, comparative biology and taxonomic classification.</title>
        <authorList>
            <person name="Goeker M."/>
        </authorList>
    </citation>
    <scope>NUCLEOTIDE SEQUENCE [LARGE SCALE GENOMIC DNA]</scope>
    <source>
        <strain evidence="3 4">DSM 102044</strain>
    </source>
</reference>
<comment type="caution">
    <text evidence="3">The sequence shown here is derived from an EMBL/GenBank/DDBJ whole genome shotgun (WGS) entry which is preliminary data.</text>
</comment>
<keyword evidence="4" id="KW-1185">Reference proteome</keyword>
<gene>
    <name evidence="3" type="ORF">FHS59_003070</name>
</gene>
<dbReference type="InterPro" id="IPR035897">
    <property type="entry name" value="Toll_tir_struct_dom_sf"/>
</dbReference>
<name>A0A841MPJ1_9BACT</name>
<accession>A0A841MPJ1</accession>
<dbReference type="SUPFAM" id="SSF52200">
    <property type="entry name" value="Toll/Interleukin receptor TIR domain"/>
    <property type="match status" value="1"/>
</dbReference>
<organism evidence="3 4">
    <name type="scientific">Algoriphagus iocasae</name>
    <dbReference type="NCBI Taxonomy" id="1836499"/>
    <lineage>
        <taxon>Bacteria</taxon>
        <taxon>Pseudomonadati</taxon>
        <taxon>Bacteroidota</taxon>
        <taxon>Cytophagia</taxon>
        <taxon>Cytophagales</taxon>
        <taxon>Cyclobacteriaceae</taxon>
        <taxon>Algoriphagus</taxon>
    </lineage>
</organism>
<evidence type="ECO:0000313" key="3">
    <source>
        <dbReference type="EMBL" id="MBB6327427.1"/>
    </source>
</evidence>
<proteinExistence type="predicted"/>
<evidence type="ECO:0000313" key="4">
    <source>
        <dbReference type="Proteomes" id="UP000588604"/>
    </source>
</evidence>
<feature type="transmembrane region" description="Helical" evidence="1">
    <location>
        <begin position="179"/>
        <end position="196"/>
    </location>
</feature>
<sequence length="358" mass="39851">MADNKIFVSYRRQDASGEAGRLVDHLQEIYGDDSVFLDVETIEAGLDFVQAIDKALNSCKILIALIGPHWANIKDSEGNPRLFHEGDFIRIEISAALKRDIRVIPVLVNGAVMPSPDQLPEDLQALTRRHAHELSSSRWKYDCDQLVAVLNKIVEPKPIKKQEKLKPILPKKSWLAQNYLWILGGFVGLIIVILMLETPEDTYQDPYQDPIGLTEESEEELQSPAVSTEDLQEIRDNNPEGTEIYDKLSSLGDSESALEDISGYWLLSDPDGNTSTLVFNQNQNTFEFIEYNIFNVEVGEGTGSISGSQLTSDYYNSMVQINGKLRLSSPDNGASWSGTISFPTLGTSTAISLQRITP</sequence>
<evidence type="ECO:0000256" key="1">
    <source>
        <dbReference type="SAM" id="Phobius"/>
    </source>
</evidence>
<keyword evidence="1" id="KW-1133">Transmembrane helix</keyword>
<keyword evidence="1" id="KW-0812">Transmembrane</keyword>
<dbReference type="Gene3D" id="3.40.50.10140">
    <property type="entry name" value="Toll/interleukin-1 receptor homology (TIR) domain"/>
    <property type="match status" value="1"/>
</dbReference>
<dbReference type="RefSeq" id="WP_184496256.1">
    <property type="nucleotide sequence ID" value="NZ_JACIJO010000003.1"/>
</dbReference>
<dbReference type="InterPro" id="IPR000157">
    <property type="entry name" value="TIR_dom"/>
</dbReference>
<keyword evidence="1" id="KW-0472">Membrane</keyword>
<feature type="domain" description="TIR" evidence="2">
    <location>
        <begin position="2"/>
        <end position="157"/>
    </location>
</feature>
<dbReference type="Proteomes" id="UP000588604">
    <property type="component" value="Unassembled WGS sequence"/>
</dbReference>
<dbReference type="GO" id="GO:0007165">
    <property type="term" value="P:signal transduction"/>
    <property type="evidence" value="ECO:0007669"/>
    <property type="project" value="InterPro"/>
</dbReference>
<dbReference type="Pfam" id="PF13676">
    <property type="entry name" value="TIR_2"/>
    <property type="match status" value="1"/>
</dbReference>
<evidence type="ECO:0000259" key="2">
    <source>
        <dbReference type="PROSITE" id="PS50104"/>
    </source>
</evidence>